<sequence>MQPVVDRLEVEYVAPGALEVRWSFLDVAHPGPVDIAHGPQPVVLDHTHVHTADAAARSFTLTGLGEGPHYVSVGVHGSGTRRVGGERLVRLEGLQNFRDLGGYRVAGGGHTRWGRLFRADSMHKLTTTDHATLEGLGLRGIADLRSDKERETHPNPLERAVQYEVVGRLRSAPGIEPARDLINVDGEEVLRNIYVGSLEHSADLFGALLTSFASEGGLPAVFHCHAGKDRTGIVAALVLLAVGVDRETVLDDYEITRRYRTFENQQDSYANMIKLGMSPEAAAGVLSTPRWAMQEALDAIDGTYGGIEHYLLSYTSLSNGALDALRAALVED</sequence>
<dbReference type="GO" id="GO:0004721">
    <property type="term" value="F:phosphoprotein phosphatase activity"/>
    <property type="evidence" value="ECO:0007669"/>
    <property type="project" value="InterPro"/>
</dbReference>
<dbReference type="PROSITE" id="PS50056">
    <property type="entry name" value="TYR_PHOSPHATASE_2"/>
    <property type="match status" value="1"/>
</dbReference>
<dbReference type="AlphaFoldDB" id="A0A6J6T853"/>
<dbReference type="EMBL" id="CAFBMH010000160">
    <property type="protein sequence ID" value="CAB4933574.1"/>
    <property type="molecule type" value="Genomic_DNA"/>
</dbReference>
<dbReference type="InterPro" id="IPR029021">
    <property type="entry name" value="Prot-tyrosine_phosphatase-like"/>
</dbReference>
<dbReference type="EMBL" id="CAFBOS010000067">
    <property type="protein sequence ID" value="CAB4995145.1"/>
    <property type="molecule type" value="Genomic_DNA"/>
</dbReference>
<feature type="domain" description="Tyrosine specific protein phosphatases" evidence="1">
    <location>
        <begin position="203"/>
        <end position="268"/>
    </location>
</feature>
<evidence type="ECO:0000313" key="2">
    <source>
        <dbReference type="EMBL" id="CAB4743248.1"/>
    </source>
</evidence>
<protein>
    <submittedName>
        <fullName evidence="2">Unannotated protein</fullName>
    </submittedName>
</protein>
<dbReference type="PROSITE" id="PS00383">
    <property type="entry name" value="TYR_PHOSPHATASE_1"/>
    <property type="match status" value="1"/>
</dbReference>
<dbReference type="InterPro" id="IPR016130">
    <property type="entry name" value="Tyr_Pase_AS"/>
</dbReference>
<evidence type="ECO:0000313" key="3">
    <source>
        <dbReference type="EMBL" id="CAB4933574.1"/>
    </source>
</evidence>
<evidence type="ECO:0000259" key="1">
    <source>
        <dbReference type="PROSITE" id="PS50056"/>
    </source>
</evidence>
<dbReference type="PANTHER" id="PTHR31126">
    <property type="entry name" value="TYROSINE-PROTEIN PHOSPHATASE"/>
    <property type="match status" value="1"/>
</dbReference>
<name>A0A6J6T853_9ZZZZ</name>
<evidence type="ECO:0000313" key="4">
    <source>
        <dbReference type="EMBL" id="CAB4995145.1"/>
    </source>
</evidence>
<proteinExistence type="predicted"/>
<reference evidence="2" key="1">
    <citation type="submission" date="2020-05" db="EMBL/GenBank/DDBJ databases">
        <authorList>
            <person name="Chiriac C."/>
            <person name="Salcher M."/>
            <person name="Ghai R."/>
            <person name="Kavagutti S V."/>
        </authorList>
    </citation>
    <scope>NUCLEOTIDE SEQUENCE</scope>
</reference>
<dbReference type="PANTHER" id="PTHR31126:SF1">
    <property type="entry name" value="TYROSINE SPECIFIC PROTEIN PHOSPHATASES DOMAIN-CONTAINING PROTEIN"/>
    <property type="match status" value="1"/>
</dbReference>
<dbReference type="InterPro" id="IPR000387">
    <property type="entry name" value="Tyr_Pase_dom"/>
</dbReference>
<accession>A0A6J6T853</accession>
<dbReference type="Pfam" id="PF13350">
    <property type="entry name" value="Y_phosphatase3"/>
    <property type="match status" value="1"/>
</dbReference>
<dbReference type="EMBL" id="CAEZYR010000042">
    <property type="protein sequence ID" value="CAB4743248.1"/>
    <property type="molecule type" value="Genomic_DNA"/>
</dbReference>
<dbReference type="Gene3D" id="3.90.190.10">
    <property type="entry name" value="Protein tyrosine phosphatase superfamily"/>
    <property type="match status" value="1"/>
</dbReference>
<gene>
    <name evidence="2" type="ORF">UFOPK2754_01329</name>
    <name evidence="3" type="ORF">UFOPK3543_02815</name>
    <name evidence="4" type="ORF">UFOPK3967_01273</name>
</gene>
<dbReference type="SUPFAM" id="SSF52799">
    <property type="entry name" value="(Phosphotyrosine protein) phosphatases II"/>
    <property type="match status" value="1"/>
</dbReference>
<dbReference type="InterPro" id="IPR026893">
    <property type="entry name" value="Tyr/Ser_Pase_IphP-type"/>
</dbReference>
<organism evidence="2">
    <name type="scientific">freshwater metagenome</name>
    <dbReference type="NCBI Taxonomy" id="449393"/>
    <lineage>
        <taxon>unclassified sequences</taxon>
        <taxon>metagenomes</taxon>
        <taxon>ecological metagenomes</taxon>
    </lineage>
</organism>